<feature type="region of interest" description="Disordered" evidence="1">
    <location>
        <begin position="461"/>
        <end position="518"/>
    </location>
</feature>
<feature type="domain" description="Synergin gamma C-terminal" evidence="3">
    <location>
        <begin position="808"/>
        <end position="987"/>
    </location>
</feature>
<dbReference type="STRING" id="595528.A0A0D2WIS4"/>
<evidence type="ECO:0000259" key="3">
    <source>
        <dbReference type="Pfam" id="PF25999"/>
    </source>
</evidence>
<gene>
    <name evidence="4" type="ORF">CAOG_001224</name>
</gene>
<dbReference type="PANTHER" id="PTHR15463">
    <property type="entry name" value="AP1 GAMMA SUBUNIT BINDING PROTEIN 1"/>
    <property type="match status" value="1"/>
</dbReference>
<dbReference type="Proteomes" id="UP000008743">
    <property type="component" value="Unassembled WGS sequence"/>
</dbReference>
<keyword evidence="2" id="KW-0732">Signal</keyword>
<feature type="chain" id="PRO_5002254482" description="Synergin gamma C-terminal domain-containing protein" evidence="2">
    <location>
        <begin position="19"/>
        <end position="990"/>
    </location>
</feature>
<evidence type="ECO:0000313" key="4">
    <source>
        <dbReference type="EMBL" id="KJE89800.1"/>
    </source>
</evidence>
<dbReference type="PANTHER" id="PTHR15463:SF2">
    <property type="entry name" value="SYNERGIN GAMMA"/>
    <property type="match status" value="1"/>
</dbReference>
<dbReference type="InterPro" id="IPR039656">
    <property type="entry name" value="SYNRG"/>
</dbReference>
<organism evidence="4 5">
    <name type="scientific">Capsaspora owczarzaki (strain ATCC 30864)</name>
    <dbReference type="NCBI Taxonomy" id="595528"/>
    <lineage>
        <taxon>Eukaryota</taxon>
        <taxon>Filasterea</taxon>
        <taxon>Capsaspora</taxon>
    </lineage>
</organism>
<feature type="signal peptide" evidence="2">
    <location>
        <begin position="1"/>
        <end position="18"/>
    </location>
</feature>
<evidence type="ECO:0000256" key="2">
    <source>
        <dbReference type="SAM" id="SignalP"/>
    </source>
</evidence>
<dbReference type="OrthoDB" id="524326at2759"/>
<feature type="compositionally biased region" description="Polar residues" evidence="1">
    <location>
        <begin position="461"/>
        <end position="470"/>
    </location>
</feature>
<dbReference type="Pfam" id="PF25999">
    <property type="entry name" value="SYNRG_C"/>
    <property type="match status" value="1"/>
</dbReference>
<dbReference type="RefSeq" id="XP_004349740.1">
    <property type="nucleotide sequence ID" value="XM_004349690.1"/>
</dbReference>
<keyword evidence="5" id="KW-1185">Reference proteome</keyword>
<dbReference type="GO" id="GO:0030130">
    <property type="term" value="C:clathrin coat of trans-Golgi network vesicle"/>
    <property type="evidence" value="ECO:0007669"/>
    <property type="project" value="TreeGrafter"/>
</dbReference>
<dbReference type="InterPro" id="IPR059024">
    <property type="entry name" value="SYNRG_C"/>
</dbReference>
<name>A0A0D2WIS4_CAPO3</name>
<evidence type="ECO:0000313" key="5">
    <source>
        <dbReference type="Proteomes" id="UP000008743"/>
    </source>
</evidence>
<dbReference type="EMBL" id="KE346361">
    <property type="protein sequence ID" value="KJE89800.1"/>
    <property type="molecule type" value="Genomic_DNA"/>
</dbReference>
<protein>
    <recommendedName>
        <fullName evidence="3">Synergin gamma C-terminal domain-containing protein</fullName>
    </recommendedName>
</protein>
<accession>A0A0D2WIS4</accession>
<dbReference type="AlphaFoldDB" id="A0A0D2WIS4"/>
<evidence type="ECO:0000256" key="1">
    <source>
        <dbReference type="SAM" id="MobiDB-lite"/>
    </source>
</evidence>
<dbReference type="InParanoid" id="A0A0D2WIS4"/>
<proteinExistence type="predicted"/>
<reference evidence="5" key="1">
    <citation type="submission" date="2011-02" db="EMBL/GenBank/DDBJ databases">
        <title>The Genome Sequence of Capsaspora owczarzaki ATCC 30864.</title>
        <authorList>
            <person name="Russ C."/>
            <person name="Cuomo C."/>
            <person name="Burger G."/>
            <person name="Gray M.W."/>
            <person name="Holland P.W.H."/>
            <person name="King N."/>
            <person name="Lang F.B.F."/>
            <person name="Roger A.J."/>
            <person name="Ruiz-Trillo I."/>
            <person name="Young S.K."/>
            <person name="Zeng Q."/>
            <person name="Gargeya S."/>
            <person name="Alvarado L."/>
            <person name="Berlin A."/>
            <person name="Chapman S.B."/>
            <person name="Chen Z."/>
            <person name="Freedman E."/>
            <person name="Gellesch M."/>
            <person name="Goldberg J."/>
            <person name="Griggs A."/>
            <person name="Gujja S."/>
            <person name="Heilman E."/>
            <person name="Heiman D."/>
            <person name="Howarth C."/>
            <person name="Mehta T."/>
            <person name="Neiman D."/>
            <person name="Pearson M."/>
            <person name="Roberts A."/>
            <person name="Saif S."/>
            <person name="Shea T."/>
            <person name="Shenoy N."/>
            <person name="Sisk P."/>
            <person name="Stolte C."/>
            <person name="Sykes S."/>
            <person name="White J."/>
            <person name="Yandava C."/>
            <person name="Haas B."/>
            <person name="Nusbaum C."/>
            <person name="Birren B."/>
        </authorList>
    </citation>
    <scope>NUCLEOTIDE SEQUENCE</scope>
    <source>
        <strain evidence="5">ATCC 30864</strain>
    </source>
</reference>
<feature type="region of interest" description="Disordered" evidence="1">
    <location>
        <begin position="43"/>
        <end position="70"/>
    </location>
</feature>
<sequence length="990" mass="99139">MQFFVALGLIALAQAGLSVDMPTLLSSPTILVPKFADDAPSAAAPPTAAAATSPVSTLTSATHTAPAPAAADEDDFADFSAAPSLAPAAAPALHATAAPSLVPAAATAATATAATAIDPNDKYSIFRMDAELASAATPSVDVQAKAAAAVVDPNDKYGVFRMDTDSSASQVVGASPQIPGPTSALLDGAVPAATTFPHAAAAITIKDHHHADDDDDFGSFATGVLPSQPPSFVPPSQAVAATPLHSSFGSATTPAMSASASSATGGASLFEMSNPFGSSSAAPPTSGSADKYSAFAMFDSPAPAAMSPSAAASVTATGSPVPTQASAPAVSATAPATLLNDDIFGSHASFSNSASYSQPNGVAAAPATTVAATNGPSNVTASPNPLNEATLADLESHTRAGPVFLAPTDVLSSSSLGYVVGKGSVSSSVVTEMGSSAYEPSNAPLAISRVDLFGQSVHQPVQPFSATHPSSVGRVEASGRSSLAGVDGVASNGGDNSNLGDEEEAATSDDGFADFQGIPSWSSAPTALPAVVLNSPAQATTTPPNPFAATHDPFAASDPFGIHATQASSSPAMAAHFQQPFEVDFASLSTNTLHVAPVGHAPNQAVDFAAASGFSSAVPGASADDDDDFGTFATSSQAAPSAMGTTLIQSTSSVAKVDHGAADAHDDEFGDFAQSNATPSATGAASKFGQPSGLSANELFASSWNAFETKSISTTSSTAERSTFASAPIPPPAAAAAATTAAAAVSSAPPTWSVAAPVPGLPQSEDRYALFHELQSTELRPEDDAQAIVPAGQSAGAPSEHAAAASGMNAIAREWIRVLEASKDCLTRAVSSLNALIRQGFTHSPAAVKEAFASPAMRSFVTDTLEIYRVVLRLKAATPAQVQDSTGRTVSTFAALEQLKADLMRILAAQMSDFSISIDAESLRRSPDPQQGCGLCCGTLTTAPAKPASSSTAAVWSTNVIAWGGKQYHAPCANLWLNQVDGVLPALTFV</sequence>